<reference evidence="4" key="1">
    <citation type="submission" date="2014-09" db="EMBL/GenBank/DDBJ databases">
        <authorList>
            <person name="Mudge J."/>
            <person name="Ramaraj T."/>
            <person name="Lindquist I.E."/>
            <person name="Bharti A.K."/>
            <person name="Sundararajan A."/>
            <person name="Cameron C.T."/>
            <person name="Woodward J.E."/>
            <person name="May G.D."/>
            <person name="Brubaker C."/>
            <person name="Broadhvest J."/>
            <person name="Wilkins T.A."/>
        </authorList>
    </citation>
    <scope>NUCLEOTIDE SEQUENCE</scope>
    <source>
        <strain evidence="4">cv. AKA8401</strain>
    </source>
</reference>
<feature type="coiled-coil region" evidence="1">
    <location>
        <begin position="187"/>
        <end position="214"/>
    </location>
</feature>
<dbReference type="Proteomes" id="UP000032142">
    <property type="component" value="Unassembled WGS sequence"/>
</dbReference>
<sequence length="263" mass="29765">MGDVKERIDDVGDSVHDGLQTMQEQLKEYVLDTIGSSEIKLARKDDALEAMVIALKEEISELKGELEMINDNSGSDGGNRKPRNGKRRPNSPKEKRGKLRCYFCNGPYMKRDCPKVSTFTAIKKNDEPEEEKAIEKKASRVNSMILFPKKRNGREGLMFVDISIAGRNGSALIDMGASGLFISEKAAKKLELNLNLYRSRIKEYEIRSRKVESRRVAESIYPNLYEVCLKCISYLMLKDIVAIGSLGIIEDCHHTIELYFGTF</sequence>
<accession>A0A0B0P634</accession>
<gene>
    <name evidence="3" type="ORF">F383_07599</name>
</gene>
<dbReference type="AlphaFoldDB" id="A0A0B0P634"/>
<evidence type="ECO:0000256" key="1">
    <source>
        <dbReference type="SAM" id="Coils"/>
    </source>
</evidence>
<protein>
    <submittedName>
        <fullName evidence="3">Uncharacterized protein</fullName>
    </submittedName>
</protein>
<dbReference type="Gene3D" id="2.40.70.10">
    <property type="entry name" value="Acid Proteases"/>
    <property type="match status" value="1"/>
</dbReference>
<keyword evidence="4" id="KW-1185">Reference proteome</keyword>
<keyword evidence="1" id="KW-0175">Coiled coil</keyword>
<evidence type="ECO:0000256" key="2">
    <source>
        <dbReference type="SAM" id="MobiDB-lite"/>
    </source>
</evidence>
<dbReference type="InterPro" id="IPR021109">
    <property type="entry name" value="Peptidase_aspartic_dom_sf"/>
</dbReference>
<evidence type="ECO:0000313" key="3">
    <source>
        <dbReference type="EMBL" id="KHG20327.1"/>
    </source>
</evidence>
<proteinExistence type="predicted"/>
<evidence type="ECO:0000313" key="4">
    <source>
        <dbReference type="Proteomes" id="UP000032142"/>
    </source>
</evidence>
<feature type="compositionally biased region" description="Basic residues" evidence="2">
    <location>
        <begin position="80"/>
        <end position="96"/>
    </location>
</feature>
<organism evidence="3 4">
    <name type="scientific">Gossypium arboreum</name>
    <name type="common">Tree cotton</name>
    <name type="synonym">Gossypium nanking</name>
    <dbReference type="NCBI Taxonomy" id="29729"/>
    <lineage>
        <taxon>Eukaryota</taxon>
        <taxon>Viridiplantae</taxon>
        <taxon>Streptophyta</taxon>
        <taxon>Embryophyta</taxon>
        <taxon>Tracheophyta</taxon>
        <taxon>Spermatophyta</taxon>
        <taxon>Magnoliopsida</taxon>
        <taxon>eudicotyledons</taxon>
        <taxon>Gunneridae</taxon>
        <taxon>Pentapetalae</taxon>
        <taxon>rosids</taxon>
        <taxon>malvids</taxon>
        <taxon>Malvales</taxon>
        <taxon>Malvaceae</taxon>
        <taxon>Malvoideae</taxon>
        <taxon>Gossypium</taxon>
    </lineage>
</organism>
<name>A0A0B0P634_GOSAR</name>
<feature type="region of interest" description="Disordered" evidence="2">
    <location>
        <begin position="66"/>
        <end position="96"/>
    </location>
</feature>
<dbReference type="EMBL" id="KN415445">
    <property type="protein sequence ID" value="KHG20327.1"/>
    <property type="molecule type" value="Genomic_DNA"/>
</dbReference>